<protein>
    <submittedName>
        <fullName evidence="1">Uncharacterized protein</fullName>
    </submittedName>
</protein>
<evidence type="ECO:0000313" key="1">
    <source>
        <dbReference type="EMBL" id="WMV26424.1"/>
    </source>
</evidence>
<dbReference type="PANTHER" id="PTHR11439">
    <property type="entry name" value="GAG-POL-RELATED RETROTRANSPOSON"/>
    <property type="match status" value="1"/>
</dbReference>
<dbReference type="AlphaFoldDB" id="A0AAF0TNW1"/>
<dbReference type="PANTHER" id="PTHR11439:SF503">
    <property type="entry name" value="CYSTEINE-RICH RLK (RECEPTOR-LIKE PROTEIN KINASE) 8"/>
    <property type="match status" value="1"/>
</dbReference>
<dbReference type="CDD" id="cd09272">
    <property type="entry name" value="RNase_HI_RT_Ty1"/>
    <property type="match status" value="1"/>
</dbReference>
<reference evidence="1" key="1">
    <citation type="submission" date="2023-08" db="EMBL/GenBank/DDBJ databases">
        <title>A de novo genome assembly of Solanum verrucosum Schlechtendal, a Mexican diploid species geographically isolated from the other diploid A-genome species in potato relatives.</title>
        <authorList>
            <person name="Hosaka K."/>
        </authorList>
    </citation>
    <scope>NUCLEOTIDE SEQUENCE</scope>
    <source>
        <tissue evidence="1">Young leaves</tissue>
    </source>
</reference>
<gene>
    <name evidence="1" type="ORF">MTR67_019809</name>
</gene>
<evidence type="ECO:0000313" key="2">
    <source>
        <dbReference type="Proteomes" id="UP001234989"/>
    </source>
</evidence>
<dbReference type="Proteomes" id="UP001234989">
    <property type="component" value="Chromosome 4"/>
</dbReference>
<accession>A0AAF0TNW1</accession>
<proteinExistence type="predicted"/>
<name>A0AAF0TNW1_SOLVR</name>
<keyword evidence="2" id="KW-1185">Reference proteome</keyword>
<sequence>MKSTSGYAFILGSGMPSWNSKKQEVVAQSSAGATNQGLWLRKILRDLEQNDIEATVIKVDNKSTISMAKNLVQHGHSKHINVKFHATRQTEKDGELQLVHCSSDQQIPNIMTRLFLRRNLKI</sequence>
<dbReference type="EMBL" id="CP133615">
    <property type="protein sequence ID" value="WMV26424.1"/>
    <property type="molecule type" value="Genomic_DNA"/>
</dbReference>
<organism evidence="1 2">
    <name type="scientific">Solanum verrucosum</name>
    <dbReference type="NCBI Taxonomy" id="315347"/>
    <lineage>
        <taxon>Eukaryota</taxon>
        <taxon>Viridiplantae</taxon>
        <taxon>Streptophyta</taxon>
        <taxon>Embryophyta</taxon>
        <taxon>Tracheophyta</taxon>
        <taxon>Spermatophyta</taxon>
        <taxon>Magnoliopsida</taxon>
        <taxon>eudicotyledons</taxon>
        <taxon>Gunneridae</taxon>
        <taxon>Pentapetalae</taxon>
        <taxon>asterids</taxon>
        <taxon>lamiids</taxon>
        <taxon>Solanales</taxon>
        <taxon>Solanaceae</taxon>
        <taxon>Solanoideae</taxon>
        <taxon>Solaneae</taxon>
        <taxon>Solanum</taxon>
    </lineage>
</organism>